<keyword evidence="7" id="KW-0119">Carbohydrate metabolism</keyword>
<evidence type="ECO:0000256" key="4">
    <source>
        <dbReference type="ARBA" id="ARBA00020295"/>
    </source>
</evidence>
<name>A0A9D1P7W2_9FIRM</name>
<organism evidence="10 11">
    <name type="scientific">Candidatus Ornithocaccomicrobium faecavium</name>
    <dbReference type="NCBI Taxonomy" id="2840890"/>
    <lineage>
        <taxon>Bacteria</taxon>
        <taxon>Bacillati</taxon>
        <taxon>Bacillota</taxon>
        <taxon>Clostridia</taxon>
        <taxon>Candidatus Ornithocaccomicrobium</taxon>
    </lineage>
</organism>
<dbReference type="EC" id="2.4.1.25" evidence="3"/>
<evidence type="ECO:0000256" key="5">
    <source>
        <dbReference type="ARBA" id="ARBA00022676"/>
    </source>
</evidence>
<proteinExistence type="inferred from homology"/>
<evidence type="ECO:0000313" key="10">
    <source>
        <dbReference type="EMBL" id="HIV28188.1"/>
    </source>
</evidence>
<dbReference type="Pfam" id="PF02446">
    <property type="entry name" value="Glyco_hydro_77"/>
    <property type="match status" value="1"/>
</dbReference>
<evidence type="ECO:0000256" key="9">
    <source>
        <dbReference type="ARBA" id="ARBA00031501"/>
    </source>
</evidence>
<comment type="catalytic activity">
    <reaction evidence="1">
        <text>Transfers a segment of a (1-&gt;4)-alpha-D-glucan to a new position in an acceptor, which may be glucose or a (1-&gt;4)-alpha-D-glucan.</text>
        <dbReference type="EC" id="2.4.1.25"/>
    </reaction>
</comment>
<evidence type="ECO:0000256" key="1">
    <source>
        <dbReference type="ARBA" id="ARBA00000439"/>
    </source>
</evidence>
<evidence type="ECO:0000256" key="3">
    <source>
        <dbReference type="ARBA" id="ARBA00012560"/>
    </source>
</evidence>
<reference evidence="10" key="2">
    <citation type="journal article" date="2021" name="PeerJ">
        <title>Extensive microbial diversity within the chicken gut microbiome revealed by metagenomics and culture.</title>
        <authorList>
            <person name="Gilroy R."/>
            <person name="Ravi A."/>
            <person name="Getino M."/>
            <person name="Pursley I."/>
            <person name="Horton D.L."/>
            <person name="Alikhan N.F."/>
            <person name="Baker D."/>
            <person name="Gharbi K."/>
            <person name="Hall N."/>
            <person name="Watson M."/>
            <person name="Adriaenssens E.M."/>
            <person name="Foster-Nyarko E."/>
            <person name="Jarju S."/>
            <person name="Secka A."/>
            <person name="Antonio M."/>
            <person name="Oren A."/>
            <person name="Chaudhuri R.R."/>
            <person name="La Ragione R."/>
            <person name="Hildebrand F."/>
            <person name="Pallen M.J."/>
        </authorList>
    </citation>
    <scope>NUCLEOTIDE SEQUENCE</scope>
    <source>
        <strain evidence="10">CHK183-6373</strain>
    </source>
</reference>
<reference evidence="10" key="1">
    <citation type="submission" date="2020-10" db="EMBL/GenBank/DDBJ databases">
        <authorList>
            <person name="Gilroy R."/>
        </authorList>
    </citation>
    <scope>NUCLEOTIDE SEQUENCE</scope>
    <source>
        <strain evidence="10">CHK183-6373</strain>
    </source>
</reference>
<dbReference type="SUPFAM" id="SSF51445">
    <property type="entry name" value="(Trans)glycosidases"/>
    <property type="match status" value="1"/>
</dbReference>
<dbReference type="InterPro" id="IPR003385">
    <property type="entry name" value="Glyco_hydro_77"/>
</dbReference>
<dbReference type="GO" id="GO:0005975">
    <property type="term" value="P:carbohydrate metabolic process"/>
    <property type="evidence" value="ECO:0007669"/>
    <property type="project" value="InterPro"/>
</dbReference>
<dbReference type="Gene3D" id="3.20.20.80">
    <property type="entry name" value="Glycosidases"/>
    <property type="match status" value="1"/>
</dbReference>
<gene>
    <name evidence="10" type="ORF">IAA64_09465</name>
</gene>
<dbReference type="InterPro" id="IPR017853">
    <property type="entry name" value="GH"/>
</dbReference>
<keyword evidence="6" id="KW-0808">Transferase</keyword>
<dbReference type="AlphaFoldDB" id="A0A9D1P7W2"/>
<evidence type="ECO:0000313" key="11">
    <source>
        <dbReference type="Proteomes" id="UP000886884"/>
    </source>
</evidence>
<dbReference type="GO" id="GO:0004134">
    <property type="term" value="F:4-alpha-glucanotransferase activity"/>
    <property type="evidence" value="ECO:0007669"/>
    <property type="project" value="UniProtKB-EC"/>
</dbReference>
<evidence type="ECO:0000256" key="2">
    <source>
        <dbReference type="ARBA" id="ARBA00005684"/>
    </source>
</evidence>
<protein>
    <recommendedName>
        <fullName evidence="4">4-alpha-glucanotransferase</fullName>
        <ecNumber evidence="3">2.4.1.25</ecNumber>
    </recommendedName>
    <alternativeName>
        <fullName evidence="8">Amylomaltase</fullName>
    </alternativeName>
    <alternativeName>
        <fullName evidence="9">Disproportionating enzyme</fullName>
    </alternativeName>
</protein>
<accession>A0A9D1P7W2</accession>
<evidence type="ECO:0000256" key="7">
    <source>
        <dbReference type="ARBA" id="ARBA00023277"/>
    </source>
</evidence>
<keyword evidence="5" id="KW-0328">Glycosyltransferase</keyword>
<comment type="caution">
    <text evidence="10">The sequence shown here is derived from an EMBL/GenBank/DDBJ whole genome shotgun (WGS) entry which is preliminary data.</text>
</comment>
<evidence type="ECO:0000256" key="8">
    <source>
        <dbReference type="ARBA" id="ARBA00031423"/>
    </source>
</evidence>
<evidence type="ECO:0000256" key="6">
    <source>
        <dbReference type="ARBA" id="ARBA00022679"/>
    </source>
</evidence>
<dbReference type="Proteomes" id="UP000886884">
    <property type="component" value="Unassembled WGS sequence"/>
</dbReference>
<comment type="similarity">
    <text evidence="2">Belongs to the disproportionating enzyme family.</text>
</comment>
<sequence length="59" mass="6790">MAIIPAQDLLEYDDSARLNTPGTVGSPNWEWKLAGNSALDALRRRLQWYGRMLHKAHRK</sequence>
<dbReference type="EMBL" id="DVOT01000169">
    <property type="protein sequence ID" value="HIV28188.1"/>
    <property type="molecule type" value="Genomic_DNA"/>
</dbReference>